<dbReference type="OrthoDB" id="9804590at2"/>
<dbReference type="Proteomes" id="UP000014975">
    <property type="component" value="Unassembled WGS sequence"/>
</dbReference>
<dbReference type="InterPro" id="IPR010280">
    <property type="entry name" value="U5_MeTrfase_fam"/>
</dbReference>
<evidence type="ECO:0000256" key="6">
    <source>
        <dbReference type="SAM" id="MobiDB-lite"/>
    </source>
</evidence>
<keyword evidence="9" id="KW-1185">Reference proteome</keyword>
<dbReference type="Pfam" id="PF13847">
    <property type="entry name" value="Methyltransf_31"/>
    <property type="match status" value="1"/>
</dbReference>
<evidence type="ECO:0000256" key="5">
    <source>
        <dbReference type="PROSITE-ProRule" id="PRU10015"/>
    </source>
</evidence>
<evidence type="ECO:0000256" key="1">
    <source>
        <dbReference type="ARBA" id="ARBA00022603"/>
    </source>
</evidence>
<dbReference type="InterPro" id="IPR030390">
    <property type="entry name" value="MeTrfase_TrmA_AS"/>
</dbReference>
<keyword evidence="3 4" id="KW-0949">S-adenosyl-L-methionine</keyword>
<dbReference type="GO" id="GO:0070041">
    <property type="term" value="F:rRNA (uridine-C5-)-methyltransferase activity"/>
    <property type="evidence" value="ECO:0007669"/>
    <property type="project" value="TreeGrafter"/>
</dbReference>
<keyword evidence="2 4" id="KW-0808">Transferase</keyword>
<dbReference type="CDD" id="cd02440">
    <property type="entry name" value="AdoMet_MTases"/>
    <property type="match status" value="1"/>
</dbReference>
<feature type="active site" evidence="5">
    <location>
        <position position="456"/>
    </location>
</feature>
<dbReference type="STRING" id="1121439.dsat_0764"/>
<evidence type="ECO:0000313" key="9">
    <source>
        <dbReference type="Proteomes" id="UP000014975"/>
    </source>
</evidence>
<feature type="active site" description="Nucleophile" evidence="4">
    <location>
        <position position="456"/>
    </location>
</feature>
<reference evidence="8 9" key="1">
    <citation type="journal article" date="2013" name="Genome Announc.">
        <title>Draft genome sequences for three mercury-methylating, sulfate-reducing bacteria.</title>
        <authorList>
            <person name="Brown S.D."/>
            <person name="Hurt R.A.Jr."/>
            <person name="Gilmour C.C."/>
            <person name="Elias D.A."/>
        </authorList>
    </citation>
    <scope>NUCLEOTIDE SEQUENCE [LARGE SCALE GENOMIC DNA]</scope>
    <source>
        <strain evidence="8 9">DSM 16529</strain>
    </source>
</reference>
<dbReference type="EMBL" id="ATHI01000027">
    <property type="protein sequence ID" value="EPR32412.1"/>
    <property type="molecule type" value="Genomic_DNA"/>
</dbReference>
<dbReference type="InterPro" id="IPR002792">
    <property type="entry name" value="TRAM_dom"/>
</dbReference>
<accession>S7T5U6</accession>
<organism evidence="8 9">
    <name type="scientific">Alkalidesulfovibrio alkalitolerans DSM 16529</name>
    <dbReference type="NCBI Taxonomy" id="1121439"/>
    <lineage>
        <taxon>Bacteria</taxon>
        <taxon>Pseudomonadati</taxon>
        <taxon>Thermodesulfobacteriota</taxon>
        <taxon>Desulfovibrionia</taxon>
        <taxon>Desulfovibrionales</taxon>
        <taxon>Desulfovibrionaceae</taxon>
        <taxon>Alkalidesulfovibrio</taxon>
    </lineage>
</organism>
<dbReference type="Gene3D" id="3.40.50.150">
    <property type="entry name" value="Vaccinia Virus protein VP39"/>
    <property type="match status" value="1"/>
</dbReference>
<comment type="caution">
    <text evidence="4">Lacks conserved residue(s) required for the propagation of feature annotation.</text>
</comment>
<dbReference type="PROSITE" id="PS01231">
    <property type="entry name" value="TRMA_2"/>
    <property type="match status" value="1"/>
</dbReference>
<dbReference type="AlphaFoldDB" id="S7T5U6"/>
<evidence type="ECO:0000313" key="8">
    <source>
        <dbReference type="EMBL" id="EPR32412.1"/>
    </source>
</evidence>
<dbReference type="eggNOG" id="COG2265">
    <property type="taxonomic scope" value="Bacteria"/>
</dbReference>
<proteinExistence type="inferred from homology"/>
<dbReference type="GO" id="GO:0070475">
    <property type="term" value="P:rRNA base methylation"/>
    <property type="evidence" value="ECO:0007669"/>
    <property type="project" value="TreeGrafter"/>
</dbReference>
<dbReference type="InterPro" id="IPR030391">
    <property type="entry name" value="MeTrfase_TrmA_CS"/>
</dbReference>
<protein>
    <submittedName>
        <fullName evidence="8">RNA methyltransferase, TrmA family</fullName>
    </submittedName>
</protein>
<dbReference type="PANTHER" id="PTHR11061">
    <property type="entry name" value="RNA M5U METHYLTRANSFERASE"/>
    <property type="match status" value="1"/>
</dbReference>
<dbReference type="PROSITE" id="PS01230">
    <property type="entry name" value="TRMA_1"/>
    <property type="match status" value="1"/>
</dbReference>
<dbReference type="PANTHER" id="PTHR11061:SF30">
    <property type="entry name" value="TRNA (URACIL(54)-C(5))-METHYLTRANSFERASE"/>
    <property type="match status" value="1"/>
</dbReference>
<dbReference type="Pfam" id="PF05958">
    <property type="entry name" value="tRNA_U5-meth_tr"/>
    <property type="match status" value="1"/>
</dbReference>
<dbReference type="SUPFAM" id="SSF53335">
    <property type="entry name" value="S-adenosyl-L-methionine-dependent methyltransferases"/>
    <property type="match status" value="1"/>
</dbReference>
<keyword evidence="1 4" id="KW-0489">Methyltransferase</keyword>
<dbReference type="Gene3D" id="2.40.50.1070">
    <property type="match status" value="1"/>
</dbReference>
<feature type="domain" description="TRAM" evidence="7">
    <location>
        <begin position="49"/>
        <end position="107"/>
    </location>
</feature>
<evidence type="ECO:0000259" key="7">
    <source>
        <dbReference type="PROSITE" id="PS50926"/>
    </source>
</evidence>
<dbReference type="Gene3D" id="2.40.50.140">
    <property type="entry name" value="Nucleic acid-binding proteins"/>
    <property type="match status" value="1"/>
</dbReference>
<dbReference type="Pfam" id="PF01938">
    <property type="entry name" value="TRAM"/>
    <property type="match status" value="1"/>
</dbReference>
<feature type="binding site" evidence="4">
    <location>
        <position position="383"/>
    </location>
    <ligand>
        <name>S-adenosyl-L-methionine</name>
        <dbReference type="ChEBI" id="CHEBI:59789"/>
    </ligand>
</feature>
<gene>
    <name evidence="8" type="ORF">dsat_0764</name>
</gene>
<feature type="region of interest" description="Disordered" evidence="6">
    <location>
        <begin position="1"/>
        <end position="44"/>
    </location>
</feature>
<dbReference type="PATRIC" id="fig|1121439.3.peg.2126"/>
<dbReference type="InterPro" id="IPR029063">
    <property type="entry name" value="SAM-dependent_MTases_sf"/>
</dbReference>
<dbReference type="PROSITE" id="PS50926">
    <property type="entry name" value="TRAM"/>
    <property type="match status" value="1"/>
</dbReference>
<evidence type="ECO:0000256" key="3">
    <source>
        <dbReference type="ARBA" id="ARBA00022691"/>
    </source>
</evidence>
<dbReference type="PROSITE" id="PS51687">
    <property type="entry name" value="SAM_MT_RNA_M5U"/>
    <property type="match status" value="1"/>
</dbReference>
<dbReference type="InterPro" id="IPR025714">
    <property type="entry name" value="Methyltranfer_dom"/>
</dbReference>
<dbReference type="NCBIfam" id="TIGR00479">
    <property type="entry name" value="rumA"/>
    <property type="match status" value="1"/>
</dbReference>
<name>S7T5U6_9BACT</name>
<comment type="caution">
    <text evidence="8">The sequence shown here is derived from an EMBL/GenBank/DDBJ whole genome shotgun (WGS) entry which is preliminary data.</text>
</comment>
<dbReference type="InterPro" id="IPR012340">
    <property type="entry name" value="NA-bd_OB-fold"/>
</dbReference>
<feature type="compositionally biased region" description="Basic and acidic residues" evidence="6">
    <location>
        <begin position="28"/>
        <end position="38"/>
    </location>
</feature>
<dbReference type="SUPFAM" id="SSF50249">
    <property type="entry name" value="Nucleic acid-binding proteins"/>
    <property type="match status" value="1"/>
</dbReference>
<feature type="binding site" evidence="4">
    <location>
        <position position="333"/>
    </location>
    <ligand>
        <name>S-adenosyl-L-methionine</name>
        <dbReference type="ChEBI" id="CHEBI:59789"/>
    </ligand>
</feature>
<comment type="similarity">
    <text evidence="4">Belongs to the class I-like SAM-binding methyltransferase superfamily. RNA M5U methyltransferase family.</text>
</comment>
<sequence>MGKNPRQSPFAPRPKNQGAETKGVRLGPDSRADAKGRASAETAAAGGRVLDVGQRIECEAQSLADGGRGVARVEGMAVFLDHALPGQRVEAVIERLHRRHAEARVVNVLSRAPGQVEPFCPHFGVCGGCDFQDLEYGRQLAWKRTQVTQALERLGGIADAPVEETVPSPLTRGFRNKMEFAFFGARGALRLGLRPRGQGDEVVDILQCGLMAGDAGALLATAREAAASSGLPAYDPATGRGFWRFLVLRRNLAGQVVAIVITAANPKSEQAVRRLTDALGGVCETLGGVVWGIRTKRPQVALSESLRTIWGGSRFIENCAGLTWELSAESFFQTNTLAAEKLVEIVRREAALTGAETLYDCCCGAGLLGLSLAREAEEVVGFEVYGPAVADARANAKRLGLQNVRFVAGDLAKTLAGPGLPRPGAVLADPPRAGLDEAVVARLMALSPERIVAVSCNPATLARDVGRLSLAYRLARVTPVDLFPHSHHVESVALLLRK</sequence>
<evidence type="ECO:0000256" key="2">
    <source>
        <dbReference type="ARBA" id="ARBA00022679"/>
    </source>
</evidence>
<feature type="binding site" evidence="4">
    <location>
        <position position="429"/>
    </location>
    <ligand>
        <name>S-adenosyl-L-methionine</name>
        <dbReference type="ChEBI" id="CHEBI:59789"/>
    </ligand>
</feature>
<evidence type="ECO:0000256" key="4">
    <source>
        <dbReference type="PROSITE-ProRule" id="PRU01024"/>
    </source>
</evidence>